<dbReference type="InterPro" id="IPR000195">
    <property type="entry name" value="Rab-GAP-TBC_dom"/>
</dbReference>
<name>A0A8S3R3H6_MYTED</name>
<keyword evidence="9" id="KW-0472">Membrane</keyword>
<dbReference type="GO" id="GO:0010008">
    <property type="term" value="C:endosome membrane"/>
    <property type="evidence" value="ECO:0007669"/>
    <property type="project" value="UniProtKB-SubCell"/>
</dbReference>
<dbReference type="PANTHER" id="PTHR22957:SF337">
    <property type="entry name" value="TBC1 DOMAIN FAMILY MEMBER 5"/>
    <property type="match status" value="1"/>
</dbReference>
<keyword evidence="4" id="KW-0343">GTPase activation</keyword>
<feature type="compositionally biased region" description="Low complexity" evidence="13">
    <location>
        <begin position="564"/>
        <end position="579"/>
    </location>
</feature>
<evidence type="ECO:0000256" key="11">
    <source>
        <dbReference type="ARBA" id="ARBA00062017"/>
    </source>
</evidence>
<keyword evidence="5" id="KW-0597">Phosphoprotein</keyword>
<evidence type="ECO:0000313" key="15">
    <source>
        <dbReference type="EMBL" id="CAG2201323.1"/>
    </source>
</evidence>
<dbReference type="AlphaFoldDB" id="A0A8S3R3H6"/>
<feature type="domain" description="Rab-GAP TBC" evidence="14">
    <location>
        <begin position="113"/>
        <end position="397"/>
    </location>
</feature>
<feature type="compositionally biased region" description="Basic and acidic residues" evidence="13">
    <location>
        <begin position="639"/>
        <end position="657"/>
    </location>
</feature>
<gene>
    <name evidence="15" type="ORF">MEDL_15921</name>
</gene>
<evidence type="ECO:0000313" key="16">
    <source>
        <dbReference type="Proteomes" id="UP000683360"/>
    </source>
</evidence>
<dbReference type="Gene3D" id="1.10.472.80">
    <property type="entry name" value="Ypt/Rab-GAP domain of gyp1p, domain 3"/>
    <property type="match status" value="1"/>
</dbReference>
<dbReference type="GO" id="GO:0015031">
    <property type="term" value="P:protein transport"/>
    <property type="evidence" value="ECO:0007669"/>
    <property type="project" value="UniProtKB-KW"/>
</dbReference>
<feature type="compositionally biased region" description="Polar residues" evidence="13">
    <location>
        <begin position="711"/>
        <end position="727"/>
    </location>
</feature>
<dbReference type="FunFam" id="1.10.472.80:FF:000010">
    <property type="entry name" value="Putative TBC1 domain family member 5"/>
    <property type="match status" value="1"/>
</dbReference>
<evidence type="ECO:0000256" key="2">
    <source>
        <dbReference type="ARBA" id="ARBA00004608"/>
    </source>
</evidence>
<comment type="subcellular location">
    <subcellularLocation>
        <location evidence="1">Cytoplasmic vesicle</location>
        <location evidence="1">Autophagosome</location>
    </subcellularLocation>
    <subcellularLocation>
        <location evidence="2">Endosome membrane</location>
    </subcellularLocation>
</comment>
<dbReference type="Pfam" id="PF00566">
    <property type="entry name" value="RabGAP-TBC"/>
    <property type="match status" value="2"/>
</dbReference>
<evidence type="ECO:0000256" key="5">
    <source>
        <dbReference type="ARBA" id="ARBA00022553"/>
    </source>
</evidence>
<evidence type="ECO:0000256" key="9">
    <source>
        <dbReference type="ARBA" id="ARBA00023136"/>
    </source>
</evidence>
<keyword evidence="8" id="KW-0072">Autophagy</keyword>
<keyword evidence="3" id="KW-0813">Transport</keyword>
<comment type="caution">
    <text evidence="15">The sequence shown here is derived from an EMBL/GenBank/DDBJ whole genome shotgun (WGS) entry which is preliminary data.</text>
</comment>
<feature type="compositionally biased region" description="Polar residues" evidence="13">
    <location>
        <begin position="617"/>
        <end position="629"/>
    </location>
</feature>
<sequence>MISRIRSASLKSKLENSTLSKPRPSKEDIISTIDGFSGNAENGESSAPEMTEDNNNLTRHSSKDSVNSDSWEIPDMKPIGASYTNAYSTEWEKLYAKPNYRRLLKHYAMHGYLRSSRFRSVSWKVFLEVLPDDVNLWVSKTREWRNKFDDLKNSLIVNPRKAVDHIDLCVNNPLSQADESPWNRFFQDNELRLTIKQDVIRTFPEVQFFQSEEIQERMIDLLFILCKTRSTISYKQGMHELLAPLVFVLHCDHQAFLHASEVESLGLIPTYHRDIIKEVMNPSYLEHDAYAMLSQIMETVEPWYVSKDPPQCRGKERMTTTPFARPQDLNPSNAIVSKLTRIQDYILKKFDVELHMHLDRLEIPPQIYGIRWIRLLFGREFPMQDLLVLWDALFADGIGFDLVDFIFVAMLLYIRDLLLASDYPQCLNCLMRYPPVGDVHYLIEKARYLRDPNSHPRPPNYTYQNVNIVKSPSVRNKRTPQFPKQKRGSSTSLSQMEDVFHHYASQKLDIHIDRLQSELLQQNLQNEDEILIAIAGIKQVRDLLKGTLKFSQNLVDDDIVLKTSQNSSQDSSSPETDSPVVDQPINQKESEEKRPKIKKGGKMFYMSSEENSEAADSPTTDNLANSRIPETNYELNDYTETHKYRAEPKINKAHQYEGTKGNKNNTSRVEKVQNVTHPPVQSVKTEKDSLNPFDSSDSEEDENFSHPLVDTNEQNMNPFYSDSGDSA</sequence>
<dbReference type="FunFam" id="1.10.8.270:FF:000011">
    <property type="entry name" value="TBC1 domain family member 5"/>
    <property type="match status" value="1"/>
</dbReference>
<evidence type="ECO:0000256" key="3">
    <source>
        <dbReference type="ARBA" id="ARBA00022448"/>
    </source>
</evidence>
<evidence type="ECO:0000256" key="13">
    <source>
        <dbReference type="SAM" id="MobiDB-lite"/>
    </source>
</evidence>
<dbReference type="InterPro" id="IPR035969">
    <property type="entry name" value="Rab-GAP_TBC_sf"/>
</dbReference>
<dbReference type="Gene3D" id="1.10.8.270">
    <property type="entry name" value="putative rabgap domain of human tbc1 domain family member 14 like domains"/>
    <property type="match status" value="1"/>
</dbReference>
<evidence type="ECO:0000259" key="14">
    <source>
        <dbReference type="PROSITE" id="PS50086"/>
    </source>
</evidence>
<evidence type="ECO:0000256" key="8">
    <source>
        <dbReference type="ARBA" id="ARBA00023006"/>
    </source>
</evidence>
<dbReference type="PROSITE" id="PS50086">
    <property type="entry name" value="TBC_RABGAP"/>
    <property type="match status" value="1"/>
</dbReference>
<evidence type="ECO:0000256" key="6">
    <source>
        <dbReference type="ARBA" id="ARBA00022753"/>
    </source>
</evidence>
<evidence type="ECO:0000256" key="12">
    <source>
        <dbReference type="ARBA" id="ARBA00072014"/>
    </source>
</evidence>
<comment type="subunit">
    <text evidence="11">Interacts with MAP1LC3A, MAP1LC3B, MAP1LC3C, GABARAP, GABARAPL1, GABARAPL2. Interacts with VPS29 and VPS35; indicative for an association with retromer CSC subcomplex. MAP1LC3A and VPS29 compete for binding to TBC1D5. Interacts with AP2M1; indicative for an association with the AP2 complex. Interacts with ULK1 and ATG13 (phosphorylated); indicative for an association with the activated ULK1-ATG13-FIP200 complex. Interacts with ATG9A; the interactions seems to be restricted to the AP2-clathrin-associated fraction of ATG9A.</text>
</comment>
<dbReference type="GO" id="GO:0005776">
    <property type="term" value="C:autophagosome"/>
    <property type="evidence" value="ECO:0007669"/>
    <property type="project" value="UniProtKB-SubCell"/>
</dbReference>
<dbReference type="PANTHER" id="PTHR22957">
    <property type="entry name" value="TBC1 DOMAIN FAMILY MEMBER GTPASE-ACTIVATING PROTEIN"/>
    <property type="match status" value="1"/>
</dbReference>
<reference evidence="15" key="1">
    <citation type="submission" date="2021-03" db="EMBL/GenBank/DDBJ databases">
        <authorList>
            <person name="Bekaert M."/>
        </authorList>
    </citation>
    <scope>NUCLEOTIDE SEQUENCE</scope>
</reference>
<keyword evidence="10" id="KW-0968">Cytoplasmic vesicle</keyword>
<protein>
    <recommendedName>
        <fullName evidence="12">TBC1 domain family member 5</fullName>
    </recommendedName>
</protein>
<evidence type="ECO:0000256" key="4">
    <source>
        <dbReference type="ARBA" id="ARBA00022468"/>
    </source>
</evidence>
<evidence type="ECO:0000256" key="10">
    <source>
        <dbReference type="ARBA" id="ARBA00023329"/>
    </source>
</evidence>
<proteinExistence type="predicted"/>
<evidence type="ECO:0000256" key="7">
    <source>
        <dbReference type="ARBA" id="ARBA00022927"/>
    </source>
</evidence>
<feature type="region of interest" description="Disordered" evidence="13">
    <location>
        <begin position="1"/>
        <end position="71"/>
    </location>
</feature>
<keyword evidence="16" id="KW-1185">Reference proteome</keyword>
<dbReference type="GO" id="GO:0006914">
    <property type="term" value="P:autophagy"/>
    <property type="evidence" value="ECO:0007669"/>
    <property type="project" value="UniProtKB-KW"/>
</dbReference>
<feature type="compositionally biased region" description="Polar residues" evidence="13">
    <location>
        <begin position="53"/>
        <end position="70"/>
    </location>
</feature>
<keyword evidence="6" id="KW-0967">Endosome</keyword>
<dbReference type="GO" id="GO:0005096">
    <property type="term" value="F:GTPase activator activity"/>
    <property type="evidence" value="ECO:0007669"/>
    <property type="project" value="UniProtKB-KW"/>
</dbReference>
<feature type="region of interest" description="Disordered" evidence="13">
    <location>
        <begin position="564"/>
        <end position="727"/>
    </location>
</feature>
<dbReference type="SUPFAM" id="SSF47923">
    <property type="entry name" value="Ypt/Rab-GAP domain of gyp1p"/>
    <property type="match status" value="2"/>
</dbReference>
<dbReference type="SMART" id="SM00164">
    <property type="entry name" value="TBC"/>
    <property type="match status" value="1"/>
</dbReference>
<dbReference type="OrthoDB" id="27140at2759"/>
<dbReference type="Proteomes" id="UP000683360">
    <property type="component" value="Unassembled WGS sequence"/>
</dbReference>
<evidence type="ECO:0000256" key="1">
    <source>
        <dbReference type="ARBA" id="ARBA00004419"/>
    </source>
</evidence>
<dbReference type="EMBL" id="CAJPWZ010000841">
    <property type="protein sequence ID" value="CAG2201323.1"/>
    <property type="molecule type" value="Genomic_DNA"/>
</dbReference>
<accession>A0A8S3R3H6</accession>
<keyword evidence="7" id="KW-0653">Protein transport</keyword>
<organism evidence="15 16">
    <name type="scientific">Mytilus edulis</name>
    <name type="common">Blue mussel</name>
    <dbReference type="NCBI Taxonomy" id="6550"/>
    <lineage>
        <taxon>Eukaryota</taxon>
        <taxon>Metazoa</taxon>
        <taxon>Spiralia</taxon>
        <taxon>Lophotrochozoa</taxon>
        <taxon>Mollusca</taxon>
        <taxon>Bivalvia</taxon>
        <taxon>Autobranchia</taxon>
        <taxon>Pteriomorphia</taxon>
        <taxon>Mytilida</taxon>
        <taxon>Mytiloidea</taxon>
        <taxon>Mytilidae</taxon>
        <taxon>Mytilinae</taxon>
        <taxon>Mytilus</taxon>
    </lineage>
</organism>